<evidence type="ECO:0000256" key="5">
    <source>
        <dbReference type="ARBA" id="ARBA00022782"/>
    </source>
</evidence>
<proteinExistence type="predicted"/>
<keyword evidence="9" id="KW-0009">Actin-binding</keyword>
<dbReference type="Pfam" id="PF17817">
    <property type="entry name" value="PDZ_5"/>
    <property type="match status" value="1"/>
</dbReference>
<dbReference type="GO" id="GO:0014069">
    <property type="term" value="C:postsynaptic density"/>
    <property type="evidence" value="ECO:0007669"/>
    <property type="project" value="TreeGrafter"/>
</dbReference>
<feature type="region of interest" description="Disordered" evidence="13">
    <location>
        <begin position="755"/>
        <end position="784"/>
    </location>
</feature>
<feature type="compositionally biased region" description="Basic and acidic residues" evidence="13">
    <location>
        <begin position="849"/>
        <end position="861"/>
    </location>
</feature>
<sequence length="1202" mass="130846">MTVSKFLDFLNMGSFTILKVTNSRVSLMRELFQCGKPLPIEDLCVENEADENNAVSVLPQRDQTPSFLMDLKGECAVQRRLLKQLTRASESNSETDDEDAPSMKDLAASLVKQLNSFPTRSQSHVNGTDTYSTPTSTSDTPPIPSKSAKSSPPLHVSSTADGSEKMEEDNEKVPAHECEPSKPSSSEDTSTGFNKPQGFIVPPEDFRVTSSSPLPILKPSRVEELAVSGEDSESTLEGTPLREPMLRDVDGVDEALANNEARESEYGSEDVEEEDEESGEDTADWDPIDEDTGNEKISKFALPSHLRPVAVNDTGVYLLEDGHFFYQTDGISPLADANSSSTPPEAGQKVSGMGDSDAPRRTVNFSTQPIMVFSTHSVTAYERRNDSIDPLVASAEYELEKRLDDLELFDVELNKGSNGLGISILGMGMTFVNGVEKLGIFVKAITPGGAADVDGRMRVYDQLVEVDGQNLVGVSQNFAATVLRNTSGTVHFLVGREKPNTSNSIVALLEADGQMTSSTCSSVGANSDVTEEGQEYSLRHAKSDSVETLRKLLADASAAAARAQFSDDDEEEDGGLSDDHYATNSTSPINTDDTQEDDEEGEKTLREATAGTDASSASYDAGLCSSTTEYDSGTRLRPRDQLIGHLIVSTLDKVAQDNNSALVAEELYFGLTESERTKINRRIPRTAFPIVQSLANDLFASQGQVKRLRSRVRRLGQRLTDQEAAADEAIERLCLRCHNLETRLAEKQAMVTAAASTPSRCEDGDQRGRLSPVLEQGEDTEDAEDAKIARLADIEAKYSSLLALYENALERQEILERELAVIGKGEQKTTVAVECQTDPDLQVDEDSTIEERAGSSHDRRALNNGAPPEAVARPHSASLPPRDEPAVVGAPVTPERRRRSLDTDAPPRPPKPPAFPSPLANQNTSTGKLNLAALPDSERPLLDRQNPFVATDSYHLYEFHMQRLKVGTSGAFARKRLPSRLTRPSRIEPSPLTYAACTTPAPQPSHNSDCTPIPEPRRPKSESVRSSFTPHPNSTFRVPLADLRGSIAGLKPVSERFANGTTPSNVASPSLPISKNSAFYPTGPHPLVDAFHGDHSGESAKFRTMSLPHRPSQKEQSVRSLDWRESAPPEGQSRWPLHHYPRLSPASAPHTSPVRNAADNSSSSTKPAPTHDTVSPLFPPPTPERRPVQSFYGYNPNDPLPY</sequence>
<evidence type="ECO:0000313" key="15">
    <source>
        <dbReference type="WBParaSite" id="MCU_001738-RC"/>
    </source>
</evidence>
<feature type="compositionally biased region" description="Polar residues" evidence="13">
    <location>
        <begin position="612"/>
        <end position="631"/>
    </location>
</feature>
<feature type="domain" description="PDZ" evidence="14">
    <location>
        <begin position="410"/>
        <end position="498"/>
    </location>
</feature>
<feature type="region of interest" description="Disordered" evidence="13">
    <location>
        <begin position="836"/>
        <end position="925"/>
    </location>
</feature>
<name>A0A5K3EPI9_MESCO</name>
<protein>
    <submittedName>
        <fullName evidence="15">PDZ domain-containing protein</fullName>
    </submittedName>
</protein>
<keyword evidence="6" id="KW-0524">Neurogenesis</keyword>
<feature type="coiled-coil region" evidence="12">
    <location>
        <begin position="791"/>
        <end position="818"/>
    </location>
</feature>
<evidence type="ECO:0000256" key="7">
    <source>
        <dbReference type="ARBA" id="ARBA00023018"/>
    </source>
</evidence>
<evidence type="ECO:0000256" key="3">
    <source>
        <dbReference type="ARBA" id="ARBA00022490"/>
    </source>
</evidence>
<keyword evidence="2" id="KW-0217">Developmental protein</keyword>
<dbReference type="SUPFAM" id="SSF50156">
    <property type="entry name" value="PDZ domain-like"/>
    <property type="match status" value="1"/>
</dbReference>
<feature type="compositionally biased region" description="Acidic residues" evidence="13">
    <location>
        <begin position="266"/>
        <end position="292"/>
    </location>
</feature>
<organism evidence="15">
    <name type="scientific">Mesocestoides corti</name>
    <name type="common">Flatworm</name>
    <dbReference type="NCBI Taxonomy" id="53468"/>
    <lineage>
        <taxon>Eukaryota</taxon>
        <taxon>Metazoa</taxon>
        <taxon>Spiralia</taxon>
        <taxon>Lophotrochozoa</taxon>
        <taxon>Platyhelminthes</taxon>
        <taxon>Cestoda</taxon>
        <taxon>Eucestoda</taxon>
        <taxon>Cyclophyllidea</taxon>
        <taxon>Mesocestoididae</taxon>
        <taxon>Mesocestoides</taxon>
    </lineage>
</organism>
<evidence type="ECO:0000256" key="11">
    <source>
        <dbReference type="ARBA" id="ARBA00034103"/>
    </source>
</evidence>
<dbReference type="GO" id="GO:0031175">
    <property type="term" value="P:neuron projection development"/>
    <property type="evidence" value="ECO:0007669"/>
    <property type="project" value="TreeGrafter"/>
</dbReference>
<evidence type="ECO:0000256" key="10">
    <source>
        <dbReference type="ARBA" id="ARBA00023212"/>
    </source>
</evidence>
<dbReference type="PANTHER" id="PTHR16154:SF6">
    <property type="entry name" value="SPINOPHILIN, ISOFORM J"/>
    <property type="match status" value="1"/>
</dbReference>
<evidence type="ECO:0000256" key="13">
    <source>
        <dbReference type="SAM" id="MobiDB-lite"/>
    </source>
</evidence>
<dbReference type="AlphaFoldDB" id="A0A5K3EPI9"/>
<feature type="compositionally biased region" description="Basic and acidic residues" evidence="13">
    <location>
        <begin position="171"/>
        <end position="180"/>
    </location>
</feature>
<feature type="coiled-coil region" evidence="12">
    <location>
        <begin position="705"/>
        <end position="750"/>
    </location>
</feature>
<feature type="compositionally biased region" description="Polar residues" evidence="13">
    <location>
        <begin position="116"/>
        <end position="127"/>
    </location>
</feature>
<feature type="region of interest" description="Disordered" evidence="13">
    <location>
        <begin position="562"/>
        <end position="633"/>
    </location>
</feature>
<feature type="compositionally biased region" description="Pro residues" evidence="13">
    <location>
        <begin position="906"/>
        <end position="916"/>
    </location>
</feature>
<dbReference type="GO" id="GO:0051015">
    <property type="term" value="F:actin filament binding"/>
    <property type="evidence" value="ECO:0007669"/>
    <property type="project" value="TreeGrafter"/>
</dbReference>
<feature type="compositionally biased region" description="Basic and acidic residues" evidence="13">
    <location>
        <begin position="1112"/>
        <end position="1127"/>
    </location>
</feature>
<evidence type="ECO:0000256" key="6">
    <source>
        <dbReference type="ARBA" id="ARBA00022902"/>
    </source>
</evidence>
<feature type="compositionally biased region" description="Acidic residues" evidence="13">
    <location>
        <begin position="566"/>
        <end position="576"/>
    </location>
</feature>
<keyword evidence="5" id="KW-0221">Differentiation</keyword>
<evidence type="ECO:0000259" key="14">
    <source>
        <dbReference type="PROSITE" id="PS50106"/>
    </source>
</evidence>
<dbReference type="Pfam" id="PF00595">
    <property type="entry name" value="PDZ"/>
    <property type="match status" value="1"/>
</dbReference>
<dbReference type="GO" id="GO:0030425">
    <property type="term" value="C:dendrite"/>
    <property type="evidence" value="ECO:0007669"/>
    <property type="project" value="TreeGrafter"/>
</dbReference>
<accession>A0A5K3EPI9</accession>
<feature type="compositionally biased region" description="Polar residues" evidence="13">
    <location>
        <begin position="1149"/>
        <end position="1167"/>
    </location>
</feature>
<feature type="compositionally biased region" description="Polar residues" evidence="13">
    <location>
        <begin position="1024"/>
        <end position="1036"/>
    </location>
</feature>
<dbReference type="Gene3D" id="2.30.42.10">
    <property type="match status" value="1"/>
</dbReference>
<feature type="region of interest" description="Disordered" evidence="13">
    <location>
        <begin position="335"/>
        <end position="359"/>
    </location>
</feature>
<dbReference type="InterPro" id="IPR036034">
    <property type="entry name" value="PDZ_sf"/>
</dbReference>
<feature type="region of interest" description="Disordered" evidence="13">
    <location>
        <begin position="983"/>
        <end position="1036"/>
    </location>
</feature>
<keyword evidence="7" id="KW-0770">Synapse</keyword>
<keyword evidence="10" id="KW-0206">Cytoskeleton</keyword>
<dbReference type="GO" id="GO:0019722">
    <property type="term" value="P:calcium-mediated signaling"/>
    <property type="evidence" value="ECO:0007669"/>
    <property type="project" value="TreeGrafter"/>
</dbReference>
<dbReference type="WBParaSite" id="MCU_001738-RC">
    <property type="protein sequence ID" value="MCU_001738-RC"/>
    <property type="gene ID" value="MCU_001738"/>
</dbReference>
<dbReference type="GO" id="GO:0005737">
    <property type="term" value="C:cytoplasm"/>
    <property type="evidence" value="ECO:0007669"/>
    <property type="project" value="TreeGrafter"/>
</dbReference>
<dbReference type="SMART" id="SM00228">
    <property type="entry name" value="PDZ"/>
    <property type="match status" value="1"/>
</dbReference>
<evidence type="ECO:0000256" key="12">
    <source>
        <dbReference type="SAM" id="Coils"/>
    </source>
</evidence>
<dbReference type="InterPro" id="IPR001478">
    <property type="entry name" value="PDZ"/>
</dbReference>
<feature type="region of interest" description="Disordered" evidence="13">
    <location>
        <begin position="1091"/>
        <end position="1202"/>
    </location>
</feature>
<evidence type="ECO:0000256" key="2">
    <source>
        <dbReference type="ARBA" id="ARBA00022473"/>
    </source>
</evidence>
<dbReference type="GO" id="GO:0007015">
    <property type="term" value="P:actin filament organization"/>
    <property type="evidence" value="ECO:0007669"/>
    <property type="project" value="TreeGrafter"/>
</dbReference>
<evidence type="ECO:0000256" key="1">
    <source>
        <dbReference type="ARBA" id="ARBA00004245"/>
    </source>
</evidence>
<dbReference type="InterPro" id="IPR043446">
    <property type="entry name" value="Neurabin-like"/>
</dbReference>
<evidence type="ECO:0000256" key="4">
    <source>
        <dbReference type="ARBA" id="ARBA00022553"/>
    </source>
</evidence>
<dbReference type="PROSITE" id="PS50106">
    <property type="entry name" value="PDZ"/>
    <property type="match status" value="1"/>
</dbReference>
<feature type="compositionally biased region" description="Polar residues" evidence="13">
    <location>
        <begin position="182"/>
        <end position="194"/>
    </location>
</feature>
<keyword evidence="3" id="KW-0963">Cytoplasm</keyword>
<dbReference type="PANTHER" id="PTHR16154">
    <property type="entry name" value="NEURABIN"/>
    <property type="match status" value="1"/>
</dbReference>
<evidence type="ECO:0000256" key="8">
    <source>
        <dbReference type="ARBA" id="ARBA00023054"/>
    </source>
</evidence>
<dbReference type="InterPro" id="IPR040645">
    <property type="entry name" value="Neurabin-1/2_PDZ"/>
</dbReference>
<reference evidence="15" key="1">
    <citation type="submission" date="2019-11" db="UniProtKB">
        <authorList>
            <consortium name="WormBaseParasite"/>
        </authorList>
    </citation>
    <scope>IDENTIFICATION</scope>
</reference>
<feature type="region of interest" description="Disordered" evidence="13">
    <location>
        <begin position="116"/>
        <end position="292"/>
    </location>
</feature>
<keyword evidence="8 12" id="KW-0175">Coiled coil</keyword>
<feature type="compositionally biased region" description="Low complexity" evidence="13">
    <location>
        <begin position="128"/>
        <end position="153"/>
    </location>
</feature>
<dbReference type="GO" id="GO:0015629">
    <property type="term" value="C:actin cytoskeleton"/>
    <property type="evidence" value="ECO:0007669"/>
    <property type="project" value="TreeGrafter"/>
</dbReference>
<comment type="subcellular location">
    <subcellularLocation>
        <location evidence="1">Cytoplasm</location>
        <location evidence="1">Cytoskeleton</location>
    </subcellularLocation>
    <subcellularLocation>
        <location evidence="11">Synapse</location>
    </subcellularLocation>
</comment>
<dbReference type="FunFam" id="2.30.42.10:FF:000010">
    <property type="entry name" value="Neurabin-1 isoform 1"/>
    <property type="match status" value="1"/>
</dbReference>
<keyword evidence="4" id="KW-0597">Phosphoprotein</keyword>
<evidence type="ECO:0000256" key="9">
    <source>
        <dbReference type="ARBA" id="ARBA00023203"/>
    </source>
</evidence>
<feature type="compositionally biased region" description="Basic and acidic residues" evidence="13">
    <location>
        <begin position="1091"/>
        <end position="1101"/>
    </location>
</feature>